<dbReference type="EMBL" id="JARMQG010000121">
    <property type="protein sequence ID" value="MED3562872.1"/>
    <property type="molecule type" value="Genomic_DNA"/>
</dbReference>
<keyword evidence="5 10" id="KW-0031">Aminopeptidase</keyword>
<dbReference type="PANTHER" id="PTHR34448">
    <property type="entry name" value="AMINOPEPTIDASE"/>
    <property type="match status" value="1"/>
</dbReference>
<name>A0ABU6NAI0_9BACI</name>
<evidence type="ECO:0000313" key="10">
    <source>
        <dbReference type="EMBL" id="MED3562872.1"/>
    </source>
</evidence>
<dbReference type="SUPFAM" id="SSF144052">
    <property type="entry name" value="Thermophilic metalloprotease-like"/>
    <property type="match status" value="1"/>
</dbReference>
<dbReference type="Proteomes" id="UP001330749">
    <property type="component" value="Unassembled WGS sequence"/>
</dbReference>
<evidence type="ECO:0000256" key="1">
    <source>
        <dbReference type="ARBA" id="ARBA00001941"/>
    </source>
</evidence>
<organism evidence="10 11">
    <name type="scientific">Bacillus xiapuensis</name>
    <dbReference type="NCBI Taxonomy" id="2014075"/>
    <lineage>
        <taxon>Bacteria</taxon>
        <taxon>Bacillati</taxon>
        <taxon>Bacillota</taxon>
        <taxon>Bacilli</taxon>
        <taxon>Bacillales</taxon>
        <taxon>Bacillaceae</taxon>
        <taxon>Bacillus</taxon>
    </lineage>
</organism>
<dbReference type="Pfam" id="PF02073">
    <property type="entry name" value="Peptidase_M29"/>
    <property type="match status" value="1"/>
</dbReference>
<evidence type="ECO:0000256" key="2">
    <source>
        <dbReference type="ARBA" id="ARBA00001946"/>
    </source>
</evidence>
<dbReference type="PRINTS" id="PR00919">
    <property type="entry name" value="THERMOPTASE"/>
</dbReference>
<comment type="cofactor">
    <cofactor evidence="3">
        <name>Zn(2+)</name>
        <dbReference type="ChEBI" id="CHEBI:29105"/>
    </cofactor>
</comment>
<accession>A0ABU6NAI0</accession>
<dbReference type="RefSeq" id="WP_327967830.1">
    <property type="nucleotide sequence ID" value="NZ_JARMQG010000121.1"/>
</dbReference>
<gene>
    <name evidence="10" type="ORF">P4447_10460</name>
</gene>
<proteinExistence type="inferred from homology"/>
<comment type="cofactor">
    <cofactor evidence="2">
        <name>Mg(2+)</name>
        <dbReference type="ChEBI" id="CHEBI:18420"/>
    </cofactor>
</comment>
<comment type="similarity">
    <text evidence="4">Belongs to the peptidase M29 family.</text>
</comment>
<evidence type="ECO:0000256" key="9">
    <source>
        <dbReference type="ARBA" id="ARBA00023049"/>
    </source>
</evidence>
<dbReference type="GO" id="GO:0004177">
    <property type="term" value="F:aminopeptidase activity"/>
    <property type="evidence" value="ECO:0007669"/>
    <property type="project" value="UniProtKB-KW"/>
</dbReference>
<evidence type="ECO:0000256" key="7">
    <source>
        <dbReference type="ARBA" id="ARBA00022723"/>
    </source>
</evidence>
<evidence type="ECO:0000313" key="11">
    <source>
        <dbReference type="Proteomes" id="UP001330749"/>
    </source>
</evidence>
<dbReference type="InterPro" id="IPR035097">
    <property type="entry name" value="M29_N-terminal"/>
</dbReference>
<evidence type="ECO:0000256" key="8">
    <source>
        <dbReference type="ARBA" id="ARBA00022801"/>
    </source>
</evidence>
<dbReference type="InterPro" id="IPR000787">
    <property type="entry name" value="Peptidase_M29"/>
</dbReference>
<comment type="caution">
    <text evidence="10">The sequence shown here is derived from an EMBL/GenBank/DDBJ whole genome shotgun (WGS) entry which is preliminary data.</text>
</comment>
<reference evidence="10 11" key="1">
    <citation type="submission" date="2023-03" db="EMBL/GenBank/DDBJ databases">
        <title>Bacillus Genome Sequencing.</title>
        <authorList>
            <person name="Dunlap C."/>
        </authorList>
    </citation>
    <scope>NUCLEOTIDE SEQUENCE [LARGE SCALE GENOMIC DNA]</scope>
    <source>
        <strain evidence="10 11">B-14544</strain>
    </source>
</reference>
<evidence type="ECO:0000256" key="5">
    <source>
        <dbReference type="ARBA" id="ARBA00022438"/>
    </source>
</evidence>
<evidence type="ECO:0000256" key="4">
    <source>
        <dbReference type="ARBA" id="ARBA00008236"/>
    </source>
</evidence>
<dbReference type="PANTHER" id="PTHR34448:SF3">
    <property type="entry name" value="AMINOPEPTIDASE AMPS"/>
    <property type="match status" value="1"/>
</dbReference>
<comment type="cofactor">
    <cofactor evidence="1">
        <name>Co(2+)</name>
        <dbReference type="ChEBI" id="CHEBI:48828"/>
    </cofactor>
</comment>
<protein>
    <submittedName>
        <fullName evidence="10">Aminopeptidase</fullName>
    </submittedName>
</protein>
<dbReference type="Gene3D" id="3.40.1830.10">
    <property type="entry name" value="Thermophilic metalloprotease (M29)"/>
    <property type="match status" value="1"/>
</dbReference>
<sequence>MSEFQKNLEKYAELAVKVGVNVQKGQTLVVNASLDSAEFVRLVVKKAYEVGAFNVVVNWADDFVSRTKYDLAPDEAFQEYPAWRAKETEELANKGAAFMSVISSSPDLLKGVNSERISNFQKAAGTALAKYRQAIQSDKVSWTVVAAPSPAWAAKVFPDVPSEQQVEQLWDAIFKATRADVENPVEAWKKHDENLHEKVHYLNEKNYQKLHYKAPGTDLTIELPKNHLWVGAGSINEKGHEFMANMPTEEVFTVPLKTGVNGTVASTKPLSYGGNIIDRFSITFENGKIVGVKAEEGEEILKRLVDTDEGSHYLGEVALVPFDSPISQSNILFFNTLFDENASNHLAIGSAYAFCIEGGKKMSAEELADNGLNQSITHVDFMIGSAEMDIDGITADGKAEPVFRGGNWAF</sequence>
<keyword evidence="11" id="KW-1185">Reference proteome</keyword>
<keyword evidence="6" id="KW-0645">Protease</keyword>
<keyword evidence="8" id="KW-0378">Hydrolase</keyword>
<evidence type="ECO:0000256" key="6">
    <source>
        <dbReference type="ARBA" id="ARBA00022670"/>
    </source>
</evidence>
<keyword evidence="7" id="KW-0479">Metal-binding</keyword>
<dbReference type="InterPro" id="IPR052170">
    <property type="entry name" value="M29_Exopeptidase"/>
</dbReference>
<keyword evidence="9" id="KW-0482">Metalloprotease</keyword>
<evidence type="ECO:0000256" key="3">
    <source>
        <dbReference type="ARBA" id="ARBA00001947"/>
    </source>
</evidence>